<dbReference type="AlphaFoldDB" id="A0A977PW51"/>
<dbReference type="PANTHER" id="PTHR11815">
    <property type="entry name" value="SUCCINYL-COA SYNTHETASE BETA CHAIN"/>
    <property type="match status" value="1"/>
</dbReference>
<dbReference type="InterPro" id="IPR005809">
    <property type="entry name" value="Succ_CoA_ligase-like_bsu"/>
</dbReference>
<dbReference type="InterPro" id="IPR013815">
    <property type="entry name" value="ATP_grasp_subdomain_1"/>
</dbReference>
<dbReference type="KEGG" id="wna:KA717_36235"/>
<evidence type="ECO:0000256" key="3">
    <source>
        <dbReference type="PROSITE-ProRule" id="PRU00409"/>
    </source>
</evidence>
<evidence type="ECO:0000256" key="1">
    <source>
        <dbReference type="ARBA" id="ARBA00022598"/>
    </source>
</evidence>
<name>A0A977PW51_9CYAN</name>
<dbReference type="GO" id="GO:0005524">
    <property type="term" value="F:ATP binding"/>
    <property type="evidence" value="ECO:0007669"/>
    <property type="project" value="UniProtKB-UniRule"/>
</dbReference>
<dbReference type="Gene3D" id="3.30.470.20">
    <property type="entry name" value="ATP-grasp fold, B domain"/>
    <property type="match status" value="1"/>
</dbReference>
<dbReference type="Pfam" id="PF08442">
    <property type="entry name" value="ATP-grasp_2"/>
    <property type="match status" value="1"/>
</dbReference>
<keyword evidence="1 5" id="KW-0436">Ligase</keyword>
<evidence type="ECO:0000313" key="5">
    <source>
        <dbReference type="EMBL" id="UXE60853.1"/>
    </source>
</evidence>
<dbReference type="PIRSF" id="PIRSF001554">
    <property type="entry name" value="SucCS_beta"/>
    <property type="match status" value="1"/>
</dbReference>
<accession>A0A977PW51</accession>
<organism evidence="5">
    <name type="scientific">Woronichinia naegeliana WA131</name>
    <dbReference type="NCBI Taxonomy" id="2824559"/>
    <lineage>
        <taxon>Bacteria</taxon>
        <taxon>Bacillati</taxon>
        <taxon>Cyanobacteriota</taxon>
        <taxon>Cyanophyceae</taxon>
        <taxon>Synechococcales</taxon>
        <taxon>Coelosphaeriaceae</taxon>
        <taxon>Woronichinia</taxon>
    </lineage>
</organism>
<keyword evidence="3" id="KW-0067">ATP-binding</keyword>
<dbReference type="PROSITE" id="PS50975">
    <property type="entry name" value="ATP_GRASP"/>
    <property type="match status" value="1"/>
</dbReference>
<protein>
    <submittedName>
        <fullName evidence="5">Acetate--CoA ligase family protein</fullName>
    </submittedName>
</protein>
<dbReference type="GO" id="GO:0006099">
    <property type="term" value="P:tricarboxylic acid cycle"/>
    <property type="evidence" value="ECO:0007669"/>
    <property type="project" value="InterPro"/>
</dbReference>
<dbReference type="InterPro" id="IPR013650">
    <property type="entry name" value="ATP-grasp_succ-CoA_synth-type"/>
</dbReference>
<dbReference type="SUPFAM" id="SSF56059">
    <property type="entry name" value="Glutathione synthetase ATP-binding domain-like"/>
    <property type="match status" value="1"/>
</dbReference>
<gene>
    <name evidence="5" type="ORF">KA717_36235</name>
</gene>
<evidence type="ECO:0000256" key="2">
    <source>
        <dbReference type="ARBA" id="ARBA00022741"/>
    </source>
</evidence>
<keyword evidence="2 3" id="KW-0547">Nucleotide-binding</keyword>
<dbReference type="GO" id="GO:0004775">
    <property type="term" value="F:succinate-CoA ligase (ADP-forming) activity"/>
    <property type="evidence" value="ECO:0007669"/>
    <property type="project" value="TreeGrafter"/>
</dbReference>
<dbReference type="SUPFAM" id="SSF52210">
    <property type="entry name" value="Succinyl-CoA synthetase domains"/>
    <property type="match status" value="1"/>
</dbReference>
<dbReference type="GO" id="GO:0042709">
    <property type="term" value="C:succinate-CoA ligase complex"/>
    <property type="evidence" value="ECO:0007669"/>
    <property type="project" value="TreeGrafter"/>
</dbReference>
<dbReference type="Gene3D" id="3.30.1490.20">
    <property type="entry name" value="ATP-grasp fold, A domain"/>
    <property type="match status" value="1"/>
</dbReference>
<dbReference type="PANTHER" id="PTHR11815:SF10">
    <property type="entry name" value="SUCCINATE--COA LIGASE [GDP-FORMING] SUBUNIT BETA, MITOCHONDRIAL"/>
    <property type="match status" value="1"/>
</dbReference>
<sequence length="402" mass="44234">MDLLEYQAKELFQQIGIPILPSQTIHNTGELKRLQIPYPVVLKSQVRAGGRGKAGGVRFVENTIDAIAAATAIFHLPISGEYPEVVLAEARYDSQLEFFLAIVLDYQRQCPVLLGSSKGGMEVDTLLQYMEQVVLTEEFSLFHARRLAIKMGLKGELVPAVSDIIEKMYCLFTSKDLDLIEINPLGVNADGAVMALDGKIAVNDSAIARHPDLQKLTKYQEDSGFSWLKGDANAKIGLICNSYGLALSSWDLLSEAEGKLVGAAILEESHPQVSLIQQLEGAIKQLRKMAELQVILINYFGCAATSEMIAAWLHHQLNPQLPSVKILNSEERTIRATGTVQERALHSRHSPAADQIPIVLRLAQGNLEILQAQTHPPLFYGFTDLEPAIAKTLDCLEPFPTD</sequence>
<dbReference type="GO" id="GO:0005829">
    <property type="term" value="C:cytosol"/>
    <property type="evidence" value="ECO:0007669"/>
    <property type="project" value="TreeGrafter"/>
</dbReference>
<evidence type="ECO:0000259" key="4">
    <source>
        <dbReference type="PROSITE" id="PS50975"/>
    </source>
</evidence>
<dbReference type="InterPro" id="IPR016102">
    <property type="entry name" value="Succinyl-CoA_synth-like"/>
</dbReference>
<feature type="domain" description="ATP-grasp" evidence="4">
    <location>
        <begin position="9"/>
        <end position="211"/>
    </location>
</feature>
<dbReference type="InterPro" id="IPR011761">
    <property type="entry name" value="ATP-grasp"/>
</dbReference>
<dbReference type="EMBL" id="CP073041">
    <property type="protein sequence ID" value="UXE60853.1"/>
    <property type="molecule type" value="Genomic_DNA"/>
</dbReference>
<proteinExistence type="predicted"/>
<reference evidence="5" key="1">
    <citation type="submission" date="2021-04" db="EMBL/GenBank/DDBJ databases">
        <title>Genome sequence of Woronichinia naegeliana from Washington state freshwater lake bloom.</title>
        <authorList>
            <person name="Dreher T.W."/>
        </authorList>
    </citation>
    <scope>NUCLEOTIDE SEQUENCE</scope>
    <source>
        <strain evidence="5">WA131</strain>
    </source>
</reference>
<dbReference type="GO" id="GO:0046872">
    <property type="term" value="F:metal ion binding"/>
    <property type="evidence" value="ECO:0007669"/>
    <property type="project" value="InterPro"/>
</dbReference>
<dbReference type="Proteomes" id="UP001065613">
    <property type="component" value="Chromosome"/>
</dbReference>
<dbReference type="Gene3D" id="3.40.50.261">
    <property type="entry name" value="Succinyl-CoA synthetase domains"/>
    <property type="match status" value="1"/>
</dbReference>
<dbReference type="GO" id="GO:0006104">
    <property type="term" value="P:succinyl-CoA metabolic process"/>
    <property type="evidence" value="ECO:0007669"/>
    <property type="project" value="TreeGrafter"/>
</dbReference>